<dbReference type="AlphaFoldDB" id="A0A6A6WWJ9"/>
<dbReference type="InterPro" id="IPR016169">
    <property type="entry name" value="FAD-bd_PCMH_sub2"/>
</dbReference>
<evidence type="ECO:0000313" key="6">
    <source>
        <dbReference type="EMBL" id="KAF2788459.1"/>
    </source>
</evidence>
<dbReference type="InterPro" id="IPR050416">
    <property type="entry name" value="FAD-linked_Oxidoreductase"/>
</dbReference>
<dbReference type="GO" id="GO:0016491">
    <property type="term" value="F:oxidoreductase activity"/>
    <property type="evidence" value="ECO:0007669"/>
    <property type="project" value="UniProtKB-KW"/>
</dbReference>
<evidence type="ECO:0000256" key="2">
    <source>
        <dbReference type="ARBA" id="ARBA00022630"/>
    </source>
</evidence>
<keyword evidence="3" id="KW-0274">FAD</keyword>
<keyword evidence="2" id="KW-0285">Flavoprotein</keyword>
<dbReference type="InterPro" id="IPR036318">
    <property type="entry name" value="FAD-bd_PCMH-like_sf"/>
</dbReference>
<name>A0A6A6WWJ9_9PLEO</name>
<feature type="domain" description="FAD-binding PCMH-type" evidence="5">
    <location>
        <begin position="81"/>
        <end position="253"/>
    </location>
</feature>
<accession>A0A6A6WWJ9</accession>
<keyword evidence="7" id="KW-1185">Reference proteome</keyword>
<dbReference type="GO" id="GO:0071949">
    <property type="term" value="F:FAD binding"/>
    <property type="evidence" value="ECO:0007669"/>
    <property type="project" value="InterPro"/>
</dbReference>
<proteinExistence type="inferred from homology"/>
<evidence type="ECO:0000256" key="4">
    <source>
        <dbReference type="ARBA" id="ARBA00023002"/>
    </source>
</evidence>
<gene>
    <name evidence="6" type="ORF">K505DRAFT_353183</name>
</gene>
<reference evidence="6" key="1">
    <citation type="journal article" date="2020" name="Stud. Mycol.">
        <title>101 Dothideomycetes genomes: a test case for predicting lifestyles and emergence of pathogens.</title>
        <authorList>
            <person name="Haridas S."/>
            <person name="Albert R."/>
            <person name="Binder M."/>
            <person name="Bloem J."/>
            <person name="Labutti K."/>
            <person name="Salamov A."/>
            <person name="Andreopoulos B."/>
            <person name="Baker S."/>
            <person name="Barry K."/>
            <person name="Bills G."/>
            <person name="Bluhm B."/>
            <person name="Cannon C."/>
            <person name="Castanera R."/>
            <person name="Culley D."/>
            <person name="Daum C."/>
            <person name="Ezra D."/>
            <person name="Gonzalez J."/>
            <person name="Henrissat B."/>
            <person name="Kuo A."/>
            <person name="Liang C."/>
            <person name="Lipzen A."/>
            <person name="Lutzoni F."/>
            <person name="Magnuson J."/>
            <person name="Mondo S."/>
            <person name="Nolan M."/>
            <person name="Ohm R."/>
            <person name="Pangilinan J."/>
            <person name="Park H.-J."/>
            <person name="Ramirez L."/>
            <person name="Alfaro M."/>
            <person name="Sun H."/>
            <person name="Tritt A."/>
            <person name="Yoshinaga Y."/>
            <person name="Zwiers L.-H."/>
            <person name="Turgeon B."/>
            <person name="Goodwin S."/>
            <person name="Spatafora J."/>
            <person name="Crous P."/>
            <person name="Grigoriev I."/>
        </authorList>
    </citation>
    <scope>NUCLEOTIDE SEQUENCE</scope>
    <source>
        <strain evidence="6">CBS 109.77</strain>
    </source>
</reference>
<dbReference type="OrthoDB" id="2151789at2759"/>
<dbReference type="InterPro" id="IPR016166">
    <property type="entry name" value="FAD-bd_PCMH"/>
</dbReference>
<comment type="similarity">
    <text evidence="1">Belongs to the oxygen-dependent FAD-linked oxidoreductase family.</text>
</comment>
<sequence>METQIEQFLKELALSTQQLQPILAQLKADSNLAAFLGHKSYDATKLTALACSTLKVILGDNVVDTPPVSQSTVGENWSQACWQTPTCIILAKSPVDVSKTLKIIKFFCTKFAVRSGGHSPNPGWSSISGPGVLIDLQRLNEVTVSTDKKVVSLGPGGRWGDVYQTLDPYGVSVIGGRIPHVGVAGVILGGGFFHFSGEYGLAADNVKNFEIVTAAGAILNANKDENSDLFWALKGGGANYGIVTRFDLYTIPVHDIWYQVGIYATEQVPAILDAFAEWQNTGASDLKSTVALIVGLESTTLGLLYSAPADAPKAFAPFYNIPATVVAVPPTNGTVLSLTQILGSTFSNEPLRHDYRGISSKIDAKLYKDVYAFWREKALAVHAATGANQTFTLQPVTANMAKVGAAKGGNPTGIPSINHQWWTTLVDWNNASDDNTVRSVSIATTEKWREYGQSRGLDLRYIFMNDASRDQNPLQSYGSDNVARLKQIAKKYDPAQTFQNDQNAGFLLSRS</sequence>
<dbReference type="PANTHER" id="PTHR42973">
    <property type="entry name" value="BINDING OXIDOREDUCTASE, PUTATIVE (AFU_ORTHOLOGUE AFUA_1G17690)-RELATED"/>
    <property type="match status" value="1"/>
</dbReference>
<dbReference type="SUPFAM" id="SSF56176">
    <property type="entry name" value="FAD-binding/transporter-associated domain-like"/>
    <property type="match status" value="1"/>
</dbReference>
<evidence type="ECO:0000313" key="7">
    <source>
        <dbReference type="Proteomes" id="UP000799757"/>
    </source>
</evidence>
<dbReference type="Gene3D" id="3.30.465.10">
    <property type="match status" value="2"/>
</dbReference>
<dbReference type="Proteomes" id="UP000799757">
    <property type="component" value="Unassembled WGS sequence"/>
</dbReference>
<dbReference type="PROSITE" id="PS51387">
    <property type="entry name" value="FAD_PCMH"/>
    <property type="match status" value="1"/>
</dbReference>
<organism evidence="6 7">
    <name type="scientific">Melanomma pulvis-pyrius CBS 109.77</name>
    <dbReference type="NCBI Taxonomy" id="1314802"/>
    <lineage>
        <taxon>Eukaryota</taxon>
        <taxon>Fungi</taxon>
        <taxon>Dikarya</taxon>
        <taxon>Ascomycota</taxon>
        <taxon>Pezizomycotina</taxon>
        <taxon>Dothideomycetes</taxon>
        <taxon>Pleosporomycetidae</taxon>
        <taxon>Pleosporales</taxon>
        <taxon>Melanommataceae</taxon>
        <taxon>Melanomma</taxon>
    </lineage>
</organism>
<evidence type="ECO:0000256" key="1">
    <source>
        <dbReference type="ARBA" id="ARBA00005466"/>
    </source>
</evidence>
<keyword evidence="4" id="KW-0560">Oxidoreductase</keyword>
<evidence type="ECO:0000256" key="3">
    <source>
        <dbReference type="ARBA" id="ARBA00022827"/>
    </source>
</evidence>
<protein>
    <submittedName>
        <fullName evidence="6">FAD linked oxidase-like protein</fullName>
    </submittedName>
</protein>
<dbReference type="PANTHER" id="PTHR42973:SF54">
    <property type="entry name" value="FAD-BINDING PCMH-TYPE DOMAIN-CONTAINING PROTEIN"/>
    <property type="match status" value="1"/>
</dbReference>
<dbReference type="Pfam" id="PF01565">
    <property type="entry name" value="FAD_binding_4"/>
    <property type="match status" value="1"/>
</dbReference>
<evidence type="ECO:0000259" key="5">
    <source>
        <dbReference type="PROSITE" id="PS51387"/>
    </source>
</evidence>
<dbReference type="InterPro" id="IPR006094">
    <property type="entry name" value="Oxid_FAD_bind_N"/>
</dbReference>
<dbReference type="EMBL" id="MU002213">
    <property type="protein sequence ID" value="KAF2788459.1"/>
    <property type="molecule type" value="Genomic_DNA"/>
</dbReference>